<dbReference type="EC" id="3.5.1.28" evidence="2"/>
<sequence>MIIIASQNDYIHYEMEKRKQPLLGVVIHNDASELNANEWREVLIDAPEERYVQGIAHYYIDRNKQWQAIDTERIAWHTANPIGNEQYLGYEVLESLSSTDEEFLLNEQETLRAIASDMIDYNLTPNRDTVRLHLEFSETECPHRSLEIHTNWKTTIDGMPDEWIINEMKDYFIEQIKQYMLN</sequence>
<protein>
    <submittedName>
        <fullName evidence="2">N-acetylmuramoyl-L-alanine amidase</fullName>
        <ecNumber evidence="2">3.5.1.28</ecNumber>
    </submittedName>
</protein>
<dbReference type="GO" id="GO:0009253">
    <property type="term" value="P:peptidoglycan catabolic process"/>
    <property type="evidence" value="ECO:0007669"/>
    <property type="project" value="InterPro"/>
</dbReference>
<dbReference type="SUPFAM" id="SSF55846">
    <property type="entry name" value="N-acetylmuramoyl-L-alanine amidase-like"/>
    <property type="match status" value="1"/>
</dbReference>
<dbReference type="RefSeq" id="WP_218927047.1">
    <property type="nucleotide sequence ID" value="NZ_CP064868.1"/>
</dbReference>
<dbReference type="EMBL" id="JANILD010000005">
    <property type="protein sequence ID" value="MCQ9304186.1"/>
    <property type="molecule type" value="Genomic_DNA"/>
</dbReference>
<accession>A0AAW5LN61</accession>
<feature type="domain" description="N-acetylmuramoyl-L-alanine amidase" evidence="1">
    <location>
        <begin position="10"/>
        <end position="155"/>
    </location>
</feature>
<reference evidence="2" key="1">
    <citation type="submission" date="2022-07" db="EMBL/GenBank/DDBJ databases">
        <title>Bacterial species isolated from the porcine tonsil microbiota.</title>
        <authorList>
            <person name="Oliveira I.M.F."/>
        </authorList>
    </citation>
    <scope>NUCLEOTIDE SEQUENCE</scope>
    <source>
        <strain evidence="2">8QC2O2</strain>
    </source>
</reference>
<proteinExistence type="predicted"/>
<name>A0AAW5LN61_MAMSC</name>
<dbReference type="InterPro" id="IPR002502">
    <property type="entry name" value="Amidase_domain"/>
</dbReference>
<evidence type="ECO:0000259" key="1">
    <source>
        <dbReference type="SMART" id="SM00644"/>
    </source>
</evidence>
<dbReference type="GO" id="GO:0008745">
    <property type="term" value="F:N-acetylmuramoyl-L-alanine amidase activity"/>
    <property type="evidence" value="ECO:0007669"/>
    <property type="project" value="UniProtKB-EC"/>
</dbReference>
<comment type="caution">
    <text evidence="2">The sequence shown here is derived from an EMBL/GenBank/DDBJ whole genome shotgun (WGS) entry which is preliminary data.</text>
</comment>
<dbReference type="Gene3D" id="3.40.80.10">
    <property type="entry name" value="Peptidoglycan recognition protein-like"/>
    <property type="match status" value="1"/>
</dbReference>
<dbReference type="Pfam" id="PF01510">
    <property type="entry name" value="Amidase_2"/>
    <property type="match status" value="1"/>
</dbReference>
<dbReference type="InterPro" id="IPR036505">
    <property type="entry name" value="Amidase/PGRP_sf"/>
</dbReference>
<keyword evidence="2" id="KW-0378">Hydrolase</keyword>
<dbReference type="Proteomes" id="UP001204068">
    <property type="component" value="Unassembled WGS sequence"/>
</dbReference>
<gene>
    <name evidence="2" type="ORF">NQ032_11300</name>
</gene>
<evidence type="ECO:0000313" key="2">
    <source>
        <dbReference type="EMBL" id="MCQ9304186.1"/>
    </source>
</evidence>
<dbReference type="AlphaFoldDB" id="A0AAW5LN61"/>
<organism evidence="2 3">
    <name type="scientific">Mammaliicoccus sciuri</name>
    <name type="common">Staphylococcus sciuri</name>
    <dbReference type="NCBI Taxonomy" id="1296"/>
    <lineage>
        <taxon>Bacteria</taxon>
        <taxon>Bacillati</taxon>
        <taxon>Bacillota</taxon>
        <taxon>Bacilli</taxon>
        <taxon>Bacillales</taxon>
        <taxon>Staphylococcaceae</taxon>
        <taxon>Mammaliicoccus</taxon>
    </lineage>
</organism>
<evidence type="ECO:0000313" key="3">
    <source>
        <dbReference type="Proteomes" id="UP001204068"/>
    </source>
</evidence>
<dbReference type="SMART" id="SM00644">
    <property type="entry name" value="Ami_2"/>
    <property type="match status" value="1"/>
</dbReference>